<dbReference type="InterPro" id="IPR001096">
    <property type="entry name" value="Peptidase_C13"/>
</dbReference>
<feature type="chain" id="PRO_5001705410" description="Hemoglobinase" evidence="11">
    <location>
        <begin position="23"/>
        <end position="439"/>
    </location>
</feature>
<accession>A0A074ZEF5</accession>
<dbReference type="InterPro" id="IPR048501">
    <property type="entry name" value="Legum_prodom"/>
</dbReference>
<evidence type="ECO:0000256" key="9">
    <source>
        <dbReference type="ARBA" id="ARBA00069042"/>
    </source>
</evidence>
<evidence type="ECO:0000313" key="13">
    <source>
        <dbReference type="EMBL" id="KER21600.1"/>
    </source>
</evidence>
<dbReference type="Proteomes" id="UP000054324">
    <property type="component" value="Unassembled WGS sequence"/>
</dbReference>
<comment type="catalytic activity">
    <reaction evidence="1">
        <text>Hydrolysis of proteins and small molecule substrates at -Asn-|-Xaa- bonds.</text>
        <dbReference type="EC" id="3.4.22.34"/>
    </reaction>
</comment>
<dbReference type="GO" id="GO:0005773">
    <property type="term" value="C:vacuole"/>
    <property type="evidence" value="ECO:0007669"/>
    <property type="project" value="GOC"/>
</dbReference>
<dbReference type="InterPro" id="IPR046427">
    <property type="entry name" value="Legumain_prodom_sf"/>
</dbReference>
<keyword evidence="5 11" id="KW-0732">Signal</keyword>
<dbReference type="EC" id="3.4.22.34" evidence="3"/>
<dbReference type="RefSeq" id="XP_009174655.1">
    <property type="nucleotide sequence ID" value="XM_009176391.1"/>
</dbReference>
<evidence type="ECO:0000256" key="6">
    <source>
        <dbReference type="ARBA" id="ARBA00022801"/>
    </source>
</evidence>
<evidence type="ECO:0000256" key="10">
    <source>
        <dbReference type="PIRSR" id="PIRSR019663-1"/>
    </source>
</evidence>
<dbReference type="CTD" id="20324283"/>
<dbReference type="Pfam" id="PF20985">
    <property type="entry name" value="Legum_prodom"/>
    <property type="match status" value="1"/>
</dbReference>
<dbReference type="Pfam" id="PF01650">
    <property type="entry name" value="Peptidase_C13"/>
    <property type="match status" value="1"/>
</dbReference>
<evidence type="ECO:0000256" key="2">
    <source>
        <dbReference type="ARBA" id="ARBA00009941"/>
    </source>
</evidence>
<evidence type="ECO:0000256" key="4">
    <source>
        <dbReference type="ARBA" id="ARBA00022670"/>
    </source>
</evidence>
<sequence length="439" mass="50731">MDMMRRFPLLFAFFFCIDRVACLEAAGVHNLSLMFNNKPSKNWVVLVAASHTWVNYRHQANVYHAYHMLRANKIPAENIITLAYDDIANNPKNPFKGKVFHDYEHKDVYEGVIIDYRGKDVKPYIFTKVMTGDKRLEEEGKKVLKSGPDDNLFIYFSGHGFRNFVTFPEGHLTVAELNDILLHLHAKKKYNKLMFYMDACYSGSMFMGLIPPNVGIYVTTSANENEESWAVLCEDKRIGVCLATEYSYAWITDSEHSDLKKRTLEQQYEEVKKRTAASHVMKYGDMAMGSLPVGKFQGHYDLLMQRNDVVKAPKVADRKPAPRVHLFSISRCLIEAATEEEHETAWRNLQRALQLRHVVKETLYDIVMDVMIHHKPTVKSLSRRDELRCFKAVFGHFQTRCFTIQQFPEVAQYTVHLMELCEAGYEAETLIESVHSVCC</sequence>
<dbReference type="PRINTS" id="PR00776">
    <property type="entry name" value="HEMOGLOBNASE"/>
</dbReference>
<protein>
    <recommendedName>
        <fullName evidence="9">Hemoglobinase</fullName>
        <ecNumber evidence="3">3.4.22.34</ecNumber>
    </recommendedName>
</protein>
<name>A0A074ZEF5_OPIVI</name>
<dbReference type="GeneID" id="20324283"/>
<dbReference type="AlphaFoldDB" id="A0A074ZEF5"/>
<dbReference type="OrthoDB" id="9973749at2759"/>
<evidence type="ECO:0000256" key="11">
    <source>
        <dbReference type="SAM" id="SignalP"/>
    </source>
</evidence>
<evidence type="ECO:0000256" key="1">
    <source>
        <dbReference type="ARBA" id="ARBA00000810"/>
    </source>
</evidence>
<organism evidence="13 14">
    <name type="scientific">Opisthorchis viverrini</name>
    <name type="common">Southeast Asian liver fluke</name>
    <dbReference type="NCBI Taxonomy" id="6198"/>
    <lineage>
        <taxon>Eukaryota</taxon>
        <taxon>Metazoa</taxon>
        <taxon>Spiralia</taxon>
        <taxon>Lophotrochozoa</taxon>
        <taxon>Platyhelminthes</taxon>
        <taxon>Trematoda</taxon>
        <taxon>Digenea</taxon>
        <taxon>Opisthorchiida</taxon>
        <taxon>Opisthorchiata</taxon>
        <taxon>Opisthorchiidae</taxon>
        <taxon>Opisthorchis</taxon>
    </lineage>
</organism>
<dbReference type="FunFam" id="3.40.50.1460:FF:000006">
    <property type="entry name" value="Legumain"/>
    <property type="match status" value="1"/>
</dbReference>
<dbReference type="PIRSF" id="PIRSF019663">
    <property type="entry name" value="Legumain"/>
    <property type="match status" value="1"/>
</dbReference>
<dbReference type="MEROPS" id="C13.007"/>
<dbReference type="GO" id="GO:0051603">
    <property type="term" value="P:proteolysis involved in protein catabolic process"/>
    <property type="evidence" value="ECO:0007669"/>
    <property type="project" value="TreeGrafter"/>
</dbReference>
<keyword evidence="7" id="KW-0788">Thiol protease</keyword>
<dbReference type="CDD" id="cd21115">
    <property type="entry name" value="legumain_C"/>
    <property type="match status" value="1"/>
</dbReference>
<dbReference type="GO" id="GO:0004197">
    <property type="term" value="F:cysteine-type endopeptidase activity"/>
    <property type="evidence" value="ECO:0007669"/>
    <property type="project" value="UniProtKB-EC"/>
</dbReference>
<gene>
    <name evidence="13" type="ORF">T265_10115</name>
</gene>
<evidence type="ECO:0000256" key="3">
    <source>
        <dbReference type="ARBA" id="ARBA00012628"/>
    </source>
</evidence>
<dbReference type="GO" id="GO:0006624">
    <property type="term" value="P:vacuolar protein processing"/>
    <property type="evidence" value="ECO:0007669"/>
    <property type="project" value="TreeGrafter"/>
</dbReference>
<evidence type="ECO:0000256" key="5">
    <source>
        <dbReference type="ARBA" id="ARBA00022729"/>
    </source>
</evidence>
<evidence type="ECO:0000259" key="12">
    <source>
        <dbReference type="Pfam" id="PF20985"/>
    </source>
</evidence>
<dbReference type="PANTHER" id="PTHR12000:SF42">
    <property type="entry name" value="LEGUMAIN"/>
    <property type="match status" value="1"/>
</dbReference>
<feature type="active site" evidence="10">
    <location>
        <position position="159"/>
    </location>
</feature>
<dbReference type="EMBL" id="KL596955">
    <property type="protein sequence ID" value="KER21600.1"/>
    <property type="molecule type" value="Genomic_DNA"/>
</dbReference>
<evidence type="ECO:0000313" key="14">
    <source>
        <dbReference type="Proteomes" id="UP000054324"/>
    </source>
</evidence>
<proteinExistence type="inferred from homology"/>
<evidence type="ECO:0000256" key="7">
    <source>
        <dbReference type="ARBA" id="ARBA00022807"/>
    </source>
</evidence>
<comment type="similarity">
    <text evidence="2">Belongs to the peptidase C13 family.</text>
</comment>
<evidence type="ECO:0000256" key="8">
    <source>
        <dbReference type="ARBA" id="ARBA00055993"/>
    </source>
</evidence>
<comment type="function">
    <text evidence="8">This protease is used by the parasite for degradation of the host globin.</text>
</comment>
<dbReference type="PANTHER" id="PTHR12000">
    <property type="entry name" value="HEMOGLOBINASE FAMILY MEMBER"/>
    <property type="match status" value="1"/>
</dbReference>
<feature type="domain" description="Legumain prodomain" evidence="12">
    <location>
        <begin position="349"/>
        <end position="438"/>
    </location>
</feature>
<keyword evidence="4" id="KW-0645">Protease</keyword>
<dbReference type="KEGG" id="ovi:T265_10115"/>
<feature type="signal peptide" evidence="11">
    <location>
        <begin position="1"/>
        <end position="22"/>
    </location>
</feature>
<keyword evidence="6" id="KW-0378">Hydrolase</keyword>
<reference evidence="13 14" key="1">
    <citation type="submission" date="2013-11" db="EMBL/GenBank/DDBJ databases">
        <title>Opisthorchis viverrini - life in the bile duct.</title>
        <authorList>
            <person name="Young N.D."/>
            <person name="Nagarajan N."/>
            <person name="Lin S.J."/>
            <person name="Korhonen P.K."/>
            <person name="Jex A.R."/>
            <person name="Hall R.S."/>
            <person name="Safavi-Hemami H."/>
            <person name="Kaewkong W."/>
            <person name="Bertrand D."/>
            <person name="Gao S."/>
            <person name="Seet Q."/>
            <person name="Wongkham S."/>
            <person name="Teh B.T."/>
            <person name="Wongkham C."/>
            <person name="Intapan P.M."/>
            <person name="Maleewong W."/>
            <person name="Yang X."/>
            <person name="Hu M."/>
            <person name="Wang Z."/>
            <person name="Hofmann A."/>
            <person name="Sternberg P.W."/>
            <person name="Tan P."/>
            <person name="Wang J."/>
            <person name="Gasser R.B."/>
        </authorList>
    </citation>
    <scope>NUCLEOTIDE SEQUENCE [LARGE SCALE GENOMIC DNA]</scope>
</reference>
<dbReference type="Gene3D" id="3.40.50.1460">
    <property type="match status" value="1"/>
</dbReference>
<feature type="active site" description="Nucleophile" evidence="10">
    <location>
        <position position="200"/>
    </location>
</feature>
<dbReference type="Gene3D" id="1.10.132.130">
    <property type="match status" value="1"/>
</dbReference>
<keyword evidence="14" id="KW-1185">Reference proteome</keyword>